<keyword evidence="2" id="KW-1185">Reference proteome</keyword>
<reference evidence="1" key="1">
    <citation type="journal article" date="2022" name="bioRxiv">
        <title>Sequencing and chromosome-scale assembly of the giantPleurodeles waltlgenome.</title>
        <authorList>
            <person name="Brown T."/>
            <person name="Elewa A."/>
            <person name="Iarovenko S."/>
            <person name="Subramanian E."/>
            <person name="Araus A.J."/>
            <person name="Petzold A."/>
            <person name="Susuki M."/>
            <person name="Suzuki K.-i.T."/>
            <person name="Hayashi T."/>
            <person name="Toyoda A."/>
            <person name="Oliveira C."/>
            <person name="Osipova E."/>
            <person name="Leigh N.D."/>
            <person name="Simon A."/>
            <person name="Yun M.H."/>
        </authorList>
    </citation>
    <scope>NUCLEOTIDE SEQUENCE</scope>
    <source>
        <strain evidence="1">20211129_DDA</strain>
        <tissue evidence="1">Liver</tissue>
    </source>
</reference>
<dbReference type="EMBL" id="JANPWB010000003">
    <property type="protein sequence ID" value="KAJ1202397.1"/>
    <property type="molecule type" value="Genomic_DNA"/>
</dbReference>
<comment type="caution">
    <text evidence="1">The sequence shown here is derived from an EMBL/GenBank/DDBJ whole genome shotgun (WGS) entry which is preliminary data.</text>
</comment>
<gene>
    <name evidence="1" type="ORF">NDU88_006197</name>
</gene>
<accession>A0AAV7VQD1</accession>
<dbReference type="AlphaFoldDB" id="A0AAV7VQD1"/>
<protein>
    <submittedName>
        <fullName evidence="1">Uncharacterized protein</fullName>
    </submittedName>
</protein>
<evidence type="ECO:0000313" key="1">
    <source>
        <dbReference type="EMBL" id="KAJ1202397.1"/>
    </source>
</evidence>
<evidence type="ECO:0000313" key="2">
    <source>
        <dbReference type="Proteomes" id="UP001066276"/>
    </source>
</evidence>
<organism evidence="1 2">
    <name type="scientific">Pleurodeles waltl</name>
    <name type="common">Iberian ribbed newt</name>
    <dbReference type="NCBI Taxonomy" id="8319"/>
    <lineage>
        <taxon>Eukaryota</taxon>
        <taxon>Metazoa</taxon>
        <taxon>Chordata</taxon>
        <taxon>Craniata</taxon>
        <taxon>Vertebrata</taxon>
        <taxon>Euteleostomi</taxon>
        <taxon>Amphibia</taxon>
        <taxon>Batrachia</taxon>
        <taxon>Caudata</taxon>
        <taxon>Salamandroidea</taxon>
        <taxon>Salamandridae</taxon>
        <taxon>Pleurodelinae</taxon>
        <taxon>Pleurodeles</taxon>
    </lineage>
</organism>
<sequence length="257" mass="28797">MRGVSAARTTVAGRAALARTRLETGGTFQENKLTNLITTTFSLAYFIWRRGSWSPDARARAPGTGVAALRFPPAYFSSLEAVATLKPPERRMEIGYHSTPREWPCSPELLPPAAEISPTQAKEIDLYKIKTERSSAVRGVTTGPEISGDVGRLCGDPTESESVVLYSRLQNLLCVHQWELDAFRKRYAPDVCNWRLRVAAHVSVRFMLGENQLCSLQERCAWYLQLAIARCDSHIYASYVRKREKEETALLPGCMQD</sequence>
<dbReference type="Proteomes" id="UP001066276">
    <property type="component" value="Chromosome 2_1"/>
</dbReference>
<name>A0AAV7VQD1_PLEWA</name>
<proteinExistence type="predicted"/>